<dbReference type="GO" id="GO:0016989">
    <property type="term" value="F:sigma factor antagonist activity"/>
    <property type="evidence" value="ECO:0007669"/>
    <property type="project" value="TreeGrafter"/>
</dbReference>
<keyword evidence="4" id="KW-0808">Transferase</keyword>
<dbReference type="Pfam" id="PF16220">
    <property type="entry name" value="DUF4880"/>
    <property type="match status" value="1"/>
</dbReference>
<feature type="compositionally biased region" description="Low complexity" evidence="1">
    <location>
        <begin position="99"/>
        <end position="115"/>
    </location>
</feature>
<accession>A0A5E5AMY3</accession>
<dbReference type="EMBL" id="CABPSQ010000014">
    <property type="protein sequence ID" value="VVE74416.1"/>
    <property type="molecule type" value="Genomic_DNA"/>
</dbReference>
<dbReference type="AlphaFoldDB" id="A0A5E5AMY3"/>
<evidence type="ECO:0000259" key="2">
    <source>
        <dbReference type="Pfam" id="PF04773"/>
    </source>
</evidence>
<feature type="region of interest" description="Disordered" evidence="1">
    <location>
        <begin position="97"/>
        <end position="119"/>
    </location>
</feature>
<gene>
    <name evidence="4" type="ORF">PCA31118_04745</name>
</gene>
<feature type="region of interest" description="Disordered" evidence="1">
    <location>
        <begin position="1"/>
        <end position="32"/>
    </location>
</feature>
<dbReference type="Proteomes" id="UP000414136">
    <property type="component" value="Unassembled WGS sequence"/>
</dbReference>
<evidence type="ECO:0000313" key="4">
    <source>
        <dbReference type="EMBL" id="VVE74416.1"/>
    </source>
</evidence>
<protein>
    <submittedName>
        <fullName evidence="4">Histidine kinase</fullName>
    </submittedName>
</protein>
<dbReference type="InterPro" id="IPR006860">
    <property type="entry name" value="FecR"/>
</dbReference>
<keyword evidence="5" id="KW-1185">Reference proteome</keyword>
<evidence type="ECO:0000256" key="1">
    <source>
        <dbReference type="SAM" id="MobiDB-lite"/>
    </source>
</evidence>
<dbReference type="Gene3D" id="2.60.120.1440">
    <property type="match status" value="1"/>
</dbReference>
<dbReference type="Pfam" id="PF04773">
    <property type="entry name" value="FecR"/>
    <property type="match status" value="1"/>
</dbReference>
<evidence type="ECO:0000259" key="3">
    <source>
        <dbReference type="Pfam" id="PF16220"/>
    </source>
</evidence>
<name>A0A5E5AMY3_9BURK</name>
<feature type="domain" description="FecR N-terminal" evidence="3">
    <location>
        <begin position="36"/>
        <end position="77"/>
    </location>
</feature>
<proteinExistence type="predicted"/>
<dbReference type="PANTHER" id="PTHR30273">
    <property type="entry name" value="PERIPLASMIC SIGNAL SENSOR AND SIGMA FACTOR ACTIVATOR FECR-RELATED"/>
    <property type="match status" value="1"/>
</dbReference>
<reference evidence="4 5" key="1">
    <citation type="submission" date="2019-08" db="EMBL/GenBank/DDBJ databases">
        <authorList>
            <person name="Peeters C."/>
        </authorList>
    </citation>
    <scope>NUCLEOTIDE SEQUENCE [LARGE SCALE GENOMIC DNA]</scope>
    <source>
        <strain evidence="4 5">LMG 31118</strain>
    </source>
</reference>
<organism evidence="4 5">
    <name type="scientific">Pandoraea captiosa</name>
    <dbReference type="NCBI Taxonomy" id="2508302"/>
    <lineage>
        <taxon>Bacteria</taxon>
        <taxon>Pseudomonadati</taxon>
        <taxon>Pseudomonadota</taxon>
        <taxon>Betaproteobacteria</taxon>
        <taxon>Burkholderiales</taxon>
        <taxon>Burkholderiaceae</taxon>
        <taxon>Pandoraea</taxon>
    </lineage>
</organism>
<dbReference type="PIRSF" id="PIRSF018266">
    <property type="entry name" value="FecR"/>
    <property type="match status" value="1"/>
</dbReference>
<dbReference type="GO" id="GO:0016301">
    <property type="term" value="F:kinase activity"/>
    <property type="evidence" value="ECO:0007669"/>
    <property type="project" value="UniProtKB-KW"/>
</dbReference>
<dbReference type="RefSeq" id="WP_246190404.1">
    <property type="nucleotide sequence ID" value="NZ_CABPSQ010000014.1"/>
</dbReference>
<feature type="domain" description="FecR protein" evidence="2">
    <location>
        <begin position="150"/>
        <end position="245"/>
    </location>
</feature>
<keyword evidence="4" id="KW-0418">Kinase</keyword>
<evidence type="ECO:0000313" key="5">
    <source>
        <dbReference type="Proteomes" id="UP000414136"/>
    </source>
</evidence>
<dbReference type="InterPro" id="IPR012373">
    <property type="entry name" value="Ferrdict_sens_TM"/>
</dbReference>
<sequence>MRKNAPSPAMPAMPATHSSWYDSTRDAANVPPEVAERAVEWLIELQSDDTSPQTVADWHAWRAAHPDHERAWQRIESVKGKLAPLAAPVEAGVAQTALARSGTSAPPSSSSPPASKSRRRAVKSLTVLLFGGSGAWTVLHSSAWQRWSADVHTAVGERRTLLLDDGTRLVLNTDSAVDIRYREDERRIRLVAGEVMITTAPDRHAPPRPFFVETSQGTARALGTRYTVRQCEDDTHVSVFEGAVELRPRAAPARSLIVQAGRHASYTADSISGTIDTPTADASWAEGFIVARSMRLADFIAELDRYSDASLSCDPDVANLRVSGTFPLDDVGKVLDTLGSTLAVRAEAFTRFWGKREIRLVPA</sequence>
<feature type="compositionally biased region" description="Low complexity" evidence="1">
    <location>
        <begin position="1"/>
        <end position="15"/>
    </location>
</feature>
<dbReference type="PANTHER" id="PTHR30273:SF2">
    <property type="entry name" value="PROTEIN FECR"/>
    <property type="match status" value="1"/>
</dbReference>
<dbReference type="InterPro" id="IPR032623">
    <property type="entry name" value="FecR_N"/>
</dbReference>